<proteinExistence type="predicted"/>
<protein>
    <recommendedName>
        <fullName evidence="3">DUF2993 family protein</fullName>
    </recommendedName>
</protein>
<gene>
    <name evidence="1" type="ORF">J2S57_006011</name>
</gene>
<organism evidence="1 2">
    <name type="scientific">Kineosporia succinea</name>
    <dbReference type="NCBI Taxonomy" id="84632"/>
    <lineage>
        <taxon>Bacteria</taxon>
        <taxon>Bacillati</taxon>
        <taxon>Actinomycetota</taxon>
        <taxon>Actinomycetes</taxon>
        <taxon>Kineosporiales</taxon>
        <taxon>Kineosporiaceae</taxon>
        <taxon>Kineosporia</taxon>
    </lineage>
</organism>
<evidence type="ECO:0008006" key="3">
    <source>
        <dbReference type="Google" id="ProtNLM"/>
    </source>
</evidence>
<dbReference type="Proteomes" id="UP001235712">
    <property type="component" value="Unassembled WGS sequence"/>
</dbReference>
<sequence length="262" mass="27728">MATTSRRLRWILILIVMLALLAGVNVALDRYLEVRARDEAACRLPEGASVVDVEVGGNALLSLLHGRFDSIVVHSRGFALGPDTGVTADVIVRMRDVLIDRHASFEERIGSVDLEIGLPAATLRQLMAAGPEAPATVPDLTITDGVLRASVTAAGVPVTVSLTPTVAAGDVRLTPTAVRIGNRTFAPELLRNVRGYPSLTTTAGDLLSPRDIDVPHLMPRVDPDSATVVGDQLRLRLGVDDAGVTSYLAENAERAATRSACS</sequence>
<dbReference type="Pfam" id="PF11209">
    <property type="entry name" value="LmeA"/>
    <property type="match status" value="1"/>
</dbReference>
<comment type="caution">
    <text evidence="1">The sequence shown here is derived from an EMBL/GenBank/DDBJ whole genome shotgun (WGS) entry which is preliminary data.</text>
</comment>
<dbReference type="EMBL" id="JAUSQZ010000001">
    <property type="protein sequence ID" value="MDP9830262.1"/>
    <property type="molecule type" value="Genomic_DNA"/>
</dbReference>
<keyword evidence="2" id="KW-1185">Reference proteome</keyword>
<dbReference type="InterPro" id="IPR021373">
    <property type="entry name" value="DUF2993"/>
</dbReference>
<accession>A0ABT9PC29</accession>
<name>A0ABT9PC29_9ACTN</name>
<dbReference type="RefSeq" id="WP_307249272.1">
    <property type="nucleotide sequence ID" value="NZ_JAUSQZ010000001.1"/>
</dbReference>
<evidence type="ECO:0000313" key="2">
    <source>
        <dbReference type="Proteomes" id="UP001235712"/>
    </source>
</evidence>
<evidence type="ECO:0000313" key="1">
    <source>
        <dbReference type="EMBL" id="MDP9830262.1"/>
    </source>
</evidence>
<reference evidence="1 2" key="1">
    <citation type="submission" date="2023-07" db="EMBL/GenBank/DDBJ databases">
        <title>Sequencing the genomes of 1000 actinobacteria strains.</title>
        <authorList>
            <person name="Klenk H.-P."/>
        </authorList>
    </citation>
    <scope>NUCLEOTIDE SEQUENCE [LARGE SCALE GENOMIC DNA]</scope>
    <source>
        <strain evidence="1 2">DSM 44388</strain>
    </source>
</reference>